<reference evidence="1 2" key="1">
    <citation type="submission" date="2015-02" db="EMBL/GenBank/DDBJ databases">
        <title>Single cell genomics of a rare environmental alphaproteobacterium provides unique insights into Rickettsiaceae evolution.</title>
        <authorList>
            <person name="Martijn J."/>
            <person name="Schulz F."/>
            <person name="Zaremba-Niedzwiedzka K."/>
            <person name="Viklund J."/>
            <person name="Stepanauskas R."/>
            <person name="Andersson S.G.E."/>
            <person name="Horn M."/>
            <person name="Guy L."/>
            <person name="Ettema T.J.G."/>
        </authorList>
    </citation>
    <scope>NUCLEOTIDE SEQUENCE [LARGE SCALE GENOMIC DNA]</scope>
    <source>
        <strain evidence="1 2">SCGC AAA041-L04</strain>
    </source>
</reference>
<dbReference type="Proteomes" id="UP000033358">
    <property type="component" value="Unassembled WGS sequence"/>
</dbReference>
<gene>
    <name evidence="1" type="ORF">SZ25_00119</name>
</gene>
<dbReference type="AlphaFoldDB" id="A0A0F5MQF2"/>
<evidence type="ECO:0000313" key="2">
    <source>
        <dbReference type="Proteomes" id="UP000033358"/>
    </source>
</evidence>
<keyword evidence="2" id="KW-1185">Reference proteome</keyword>
<comment type="caution">
    <text evidence="1">The sequence shown here is derived from an EMBL/GenBank/DDBJ whole genome shotgun (WGS) entry which is preliminary data.</text>
</comment>
<name>A0A0F5MQF2_9RICK</name>
<sequence length="72" mass="8532">MAVNDPNDFTLKQIISNLRKKQPLQAINKLDKELLRKREVLLKNTKEDSKNERIHNTLAIQHKNRITQENSR</sequence>
<dbReference type="EMBL" id="JYHA01000023">
    <property type="protein sequence ID" value="KKB96809.1"/>
    <property type="molecule type" value="Genomic_DNA"/>
</dbReference>
<evidence type="ECO:0000313" key="1">
    <source>
        <dbReference type="EMBL" id="KKB96809.1"/>
    </source>
</evidence>
<organism evidence="1 2">
    <name type="scientific">Candidatus Arcanibacter lacustris</name>
    <dbReference type="NCBI Taxonomy" id="1607817"/>
    <lineage>
        <taxon>Bacteria</taxon>
        <taxon>Pseudomonadati</taxon>
        <taxon>Pseudomonadota</taxon>
        <taxon>Alphaproteobacteria</taxon>
        <taxon>Rickettsiales</taxon>
        <taxon>Candidatus Arcanibacter</taxon>
    </lineage>
</organism>
<accession>A0A0F5MQF2</accession>
<protein>
    <submittedName>
        <fullName evidence="1">Uncharacterized protein</fullName>
    </submittedName>
</protein>
<proteinExistence type="predicted"/>